<dbReference type="PANTHER" id="PTHR42103">
    <property type="entry name" value="ALPHA/BETA-HYDROLASES SUPERFAMILY PROTEIN"/>
    <property type="match status" value="1"/>
</dbReference>
<accession>A0A4S2MZ00</accession>
<organism evidence="3 4">
    <name type="scientific">Ascodesmis nigricans</name>
    <dbReference type="NCBI Taxonomy" id="341454"/>
    <lineage>
        <taxon>Eukaryota</taxon>
        <taxon>Fungi</taxon>
        <taxon>Dikarya</taxon>
        <taxon>Ascomycota</taxon>
        <taxon>Pezizomycotina</taxon>
        <taxon>Pezizomycetes</taxon>
        <taxon>Pezizales</taxon>
        <taxon>Ascodesmidaceae</taxon>
        <taxon>Ascodesmis</taxon>
    </lineage>
</organism>
<evidence type="ECO:0000256" key="1">
    <source>
        <dbReference type="SAM" id="MobiDB-lite"/>
    </source>
</evidence>
<evidence type="ECO:0000313" key="4">
    <source>
        <dbReference type="Proteomes" id="UP000298138"/>
    </source>
</evidence>
<dbReference type="EMBL" id="ML220117">
    <property type="protein sequence ID" value="TGZ81856.1"/>
    <property type="molecule type" value="Genomic_DNA"/>
</dbReference>
<protein>
    <recommendedName>
        <fullName evidence="2">AB hydrolase-1 domain-containing protein</fullName>
    </recommendedName>
</protein>
<proteinExistence type="predicted"/>
<dbReference type="Gene3D" id="3.40.50.1820">
    <property type="entry name" value="alpha/beta hydrolase"/>
    <property type="match status" value="1"/>
</dbReference>
<dbReference type="InterPro" id="IPR029058">
    <property type="entry name" value="AB_hydrolase_fold"/>
</dbReference>
<sequence length="351" mass="38645">MTHLRPPFSPRPRSSNSFAHRPPNLSAPLNLQIPSLHDANPLETILQAPDYNTVPFRRQIAIVAHPYAVLGGSLHDFVVTHLAATLLEVGFVVVTFNFRGAGRTKGRTSWTGRPERGDYAAVAAWALQFIRNLAEPPVSSANGLAEQKVPQEQARENINLLLAGYSYGALIAASCPPLSALEEAIEHPPSKEFGTSVVAAAKSARRWHDSHSNTTRTSYSGHRPRMSLDAPMAPSPAPPPLLSRPVNIRYLLISPVLSWLAPTILALRLPWEKVPSVLDVQHAKERSQGMMVVWGGKDTFTGVSAYQDLQQRMRREWDGFVGVEVLAAGHFWAEPDISTVQARIKKWASQF</sequence>
<dbReference type="OrthoDB" id="10260961at2759"/>
<feature type="region of interest" description="Disordered" evidence="1">
    <location>
        <begin position="1"/>
        <end position="21"/>
    </location>
</feature>
<dbReference type="STRING" id="341454.A0A4S2MZ00"/>
<feature type="domain" description="AB hydrolase-1" evidence="2">
    <location>
        <begin position="76"/>
        <end position="334"/>
    </location>
</feature>
<dbReference type="Proteomes" id="UP000298138">
    <property type="component" value="Unassembled WGS sequence"/>
</dbReference>
<name>A0A4S2MZ00_9PEZI</name>
<dbReference type="InParanoid" id="A0A4S2MZ00"/>
<dbReference type="SUPFAM" id="SSF53474">
    <property type="entry name" value="alpha/beta-Hydrolases"/>
    <property type="match status" value="1"/>
</dbReference>
<dbReference type="Pfam" id="PF12697">
    <property type="entry name" value="Abhydrolase_6"/>
    <property type="match status" value="1"/>
</dbReference>
<feature type="region of interest" description="Disordered" evidence="1">
    <location>
        <begin position="204"/>
        <end position="227"/>
    </location>
</feature>
<evidence type="ECO:0000259" key="2">
    <source>
        <dbReference type="Pfam" id="PF12697"/>
    </source>
</evidence>
<gene>
    <name evidence="3" type="ORF">EX30DRAFT_330465</name>
</gene>
<keyword evidence="4" id="KW-1185">Reference proteome</keyword>
<dbReference type="AlphaFoldDB" id="A0A4S2MZ00"/>
<dbReference type="PANTHER" id="PTHR42103:SF2">
    <property type="entry name" value="AB HYDROLASE-1 DOMAIN-CONTAINING PROTEIN"/>
    <property type="match status" value="1"/>
</dbReference>
<evidence type="ECO:0000313" key="3">
    <source>
        <dbReference type="EMBL" id="TGZ81856.1"/>
    </source>
</evidence>
<dbReference type="InterPro" id="IPR000073">
    <property type="entry name" value="AB_hydrolase_1"/>
</dbReference>
<reference evidence="3 4" key="1">
    <citation type="submission" date="2019-04" db="EMBL/GenBank/DDBJ databases">
        <title>Comparative genomics and transcriptomics to analyze fruiting body development in filamentous ascomycetes.</title>
        <authorList>
            <consortium name="DOE Joint Genome Institute"/>
            <person name="Lutkenhaus R."/>
            <person name="Traeger S."/>
            <person name="Breuer J."/>
            <person name="Kuo A."/>
            <person name="Lipzen A."/>
            <person name="Pangilinan J."/>
            <person name="Dilworth D."/>
            <person name="Sandor L."/>
            <person name="Poggeler S."/>
            <person name="Barry K."/>
            <person name="Grigoriev I.V."/>
            <person name="Nowrousian M."/>
        </authorList>
    </citation>
    <scope>NUCLEOTIDE SEQUENCE [LARGE SCALE GENOMIC DNA]</scope>
    <source>
        <strain evidence="3 4">CBS 389.68</strain>
    </source>
</reference>